<dbReference type="InterPro" id="IPR046347">
    <property type="entry name" value="bZIP_sf"/>
</dbReference>
<evidence type="ECO:0000313" key="9">
    <source>
        <dbReference type="Proteomes" id="UP001229421"/>
    </source>
</evidence>
<evidence type="ECO:0000256" key="2">
    <source>
        <dbReference type="ARBA" id="ARBA00023015"/>
    </source>
</evidence>
<dbReference type="GO" id="GO:0045893">
    <property type="term" value="P:positive regulation of DNA-templated transcription"/>
    <property type="evidence" value="ECO:0007669"/>
    <property type="project" value="TreeGrafter"/>
</dbReference>
<comment type="subcellular location">
    <subcellularLocation>
        <location evidence="1">Nucleus</location>
    </subcellularLocation>
</comment>
<organism evidence="8 9">
    <name type="scientific">Tagetes erecta</name>
    <name type="common">African marigold</name>
    <dbReference type="NCBI Taxonomy" id="13708"/>
    <lineage>
        <taxon>Eukaryota</taxon>
        <taxon>Viridiplantae</taxon>
        <taxon>Streptophyta</taxon>
        <taxon>Embryophyta</taxon>
        <taxon>Tracheophyta</taxon>
        <taxon>Spermatophyta</taxon>
        <taxon>Magnoliopsida</taxon>
        <taxon>eudicotyledons</taxon>
        <taxon>Gunneridae</taxon>
        <taxon>Pentapetalae</taxon>
        <taxon>asterids</taxon>
        <taxon>campanulids</taxon>
        <taxon>Asterales</taxon>
        <taxon>Asteraceae</taxon>
        <taxon>Asteroideae</taxon>
        <taxon>Heliantheae alliance</taxon>
        <taxon>Tageteae</taxon>
        <taxon>Tagetes</taxon>
    </lineage>
</organism>
<keyword evidence="9" id="KW-1185">Reference proteome</keyword>
<evidence type="ECO:0000313" key="8">
    <source>
        <dbReference type="EMBL" id="KAK1411760.1"/>
    </source>
</evidence>
<name>A0AAD8K256_TARER</name>
<dbReference type="InterPro" id="IPR004827">
    <property type="entry name" value="bZIP"/>
</dbReference>
<dbReference type="Gene3D" id="1.20.5.170">
    <property type="match status" value="1"/>
</dbReference>
<evidence type="ECO:0000259" key="7">
    <source>
        <dbReference type="PROSITE" id="PS50217"/>
    </source>
</evidence>
<dbReference type="GO" id="GO:0000976">
    <property type="term" value="F:transcription cis-regulatory region binding"/>
    <property type="evidence" value="ECO:0007669"/>
    <property type="project" value="TreeGrafter"/>
</dbReference>
<accession>A0AAD8K256</accession>
<evidence type="ECO:0000256" key="1">
    <source>
        <dbReference type="ARBA" id="ARBA00004123"/>
    </source>
</evidence>
<dbReference type="PANTHER" id="PTHR45764:SF31">
    <property type="entry name" value="BASIC LEUCINE ZIPPER 1"/>
    <property type="match status" value="1"/>
</dbReference>
<keyword evidence="6" id="KW-0175">Coiled coil</keyword>
<dbReference type="SMART" id="SM00338">
    <property type="entry name" value="BRLZ"/>
    <property type="match status" value="1"/>
</dbReference>
<dbReference type="PROSITE" id="PS50217">
    <property type="entry name" value="BZIP"/>
    <property type="match status" value="1"/>
</dbReference>
<reference evidence="8" key="1">
    <citation type="journal article" date="2023" name="bioRxiv">
        <title>Improved chromosome-level genome assembly for marigold (Tagetes erecta).</title>
        <authorList>
            <person name="Jiang F."/>
            <person name="Yuan L."/>
            <person name="Wang S."/>
            <person name="Wang H."/>
            <person name="Xu D."/>
            <person name="Wang A."/>
            <person name="Fan W."/>
        </authorList>
    </citation>
    <scope>NUCLEOTIDE SEQUENCE</scope>
    <source>
        <strain evidence="8">WSJ</strain>
        <tissue evidence="8">Leaf</tissue>
    </source>
</reference>
<evidence type="ECO:0000256" key="5">
    <source>
        <dbReference type="ARBA" id="ARBA00023242"/>
    </source>
</evidence>
<gene>
    <name evidence="8" type="ORF">QVD17_32472</name>
</gene>
<evidence type="ECO:0000256" key="3">
    <source>
        <dbReference type="ARBA" id="ARBA00023125"/>
    </source>
</evidence>
<dbReference type="InterPro" id="IPR045314">
    <property type="entry name" value="bZIP_plant_GBF1"/>
</dbReference>
<dbReference type="FunFam" id="1.20.5.170:FF:000020">
    <property type="entry name" value="BZIP transcription factor"/>
    <property type="match status" value="1"/>
</dbReference>
<keyword evidence="2" id="KW-0805">Transcription regulation</keyword>
<dbReference type="GO" id="GO:0046982">
    <property type="term" value="F:protein heterodimerization activity"/>
    <property type="evidence" value="ECO:0007669"/>
    <property type="project" value="UniProtKB-ARBA"/>
</dbReference>
<dbReference type="Pfam" id="PF00170">
    <property type="entry name" value="bZIP_1"/>
    <property type="match status" value="1"/>
</dbReference>
<comment type="caution">
    <text evidence="8">The sequence shown here is derived from an EMBL/GenBank/DDBJ whole genome shotgun (WGS) entry which is preliminary data.</text>
</comment>
<feature type="coiled-coil region" evidence="6">
    <location>
        <begin position="26"/>
        <end position="95"/>
    </location>
</feature>
<evidence type="ECO:0000256" key="4">
    <source>
        <dbReference type="ARBA" id="ARBA00023163"/>
    </source>
</evidence>
<keyword evidence="4" id="KW-0804">Transcription</keyword>
<keyword evidence="3" id="KW-0238">DNA-binding</keyword>
<dbReference type="PROSITE" id="PS00036">
    <property type="entry name" value="BZIP_BASIC"/>
    <property type="match status" value="1"/>
</dbReference>
<dbReference type="AlphaFoldDB" id="A0AAD8K256"/>
<dbReference type="GO" id="GO:0003700">
    <property type="term" value="F:DNA-binding transcription factor activity"/>
    <property type="evidence" value="ECO:0007669"/>
    <property type="project" value="InterPro"/>
</dbReference>
<dbReference type="Proteomes" id="UP001229421">
    <property type="component" value="Unassembled WGS sequence"/>
</dbReference>
<protein>
    <recommendedName>
        <fullName evidence="7">BZIP domain-containing protein</fullName>
    </recommendedName>
</protein>
<dbReference type="EMBL" id="JAUHHV010000009">
    <property type="protein sequence ID" value="KAK1411760.1"/>
    <property type="molecule type" value="Genomic_DNA"/>
</dbReference>
<dbReference type="GO" id="GO:0005634">
    <property type="term" value="C:nucleus"/>
    <property type="evidence" value="ECO:0007669"/>
    <property type="project" value="UniProtKB-SubCell"/>
</dbReference>
<keyword evidence="5" id="KW-0539">Nucleus</keyword>
<evidence type="ECO:0000256" key="6">
    <source>
        <dbReference type="SAM" id="Coils"/>
    </source>
</evidence>
<dbReference type="SUPFAM" id="SSF57959">
    <property type="entry name" value="Leucine zipper domain"/>
    <property type="match status" value="1"/>
</dbReference>
<dbReference type="CDD" id="cd14702">
    <property type="entry name" value="bZIP_plant_GBF1"/>
    <property type="match status" value="1"/>
</dbReference>
<dbReference type="PANTHER" id="PTHR45764">
    <property type="entry name" value="BZIP TRANSCRIPTION FACTOR 44"/>
    <property type="match status" value="1"/>
</dbReference>
<feature type="domain" description="BZIP" evidence="7">
    <location>
        <begin position="15"/>
        <end position="78"/>
    </location>
</feature>
<proteinExistence type="predicted"/>
<sequence length="142" mass="16729">MSSQGGYYNYLKVVDEKKMKRMISNRESARRSRMKKEQHMKDLNDQIFYFTKKRDQVLVKIEGIAKANEAMEMENMVLRSQKEELEKRLEYANNVCGWYEAGDHNVNVGVVEEPWLRPWEQKQANSNSMHHVMSSSAGFSIF</sequence>